<dbReference type="Gene3D" id="3.30.457.60">
    <property type="match status" value="1"/>
</dbReference>
<dbReference type="GO" id="GO:0051315">
    <property type="term" value="P:attachment of mitotic spindle microtubules to kinetochore"/>
    <property type="evidence" value="ECO:0007669"/>
    <property type="project" value="TreeGrafter"/>
</dbReference>
<dbReference type="GO" id="GO:0072686">
    <property type="term" value="C:mitotic spindle"/>
    <property type="evidence" value="ECO:0007669"/>
    <property type="project" value="TreeGrafter"/>
</dbReference>
<dbReference type="Gene3D" id="1.20.5.170">
    <property type="match status" value="1"/>
</dbReference>
<keyword evidence="6" id="KW-0131">Cell cycle</keyword>
<feature type="coiled-coil region" evidence="7">
    <location>
        <begin position="351"/>
        <end position="406"/>
    </location>
</feature>
<evidence type="ECO:0000256" key="7">
    <source>
        <dbReference type="SAM" id="Coils"/>
    </source>
</evidence>
<protein>
    <submittedName>
        <fullName evidence="8">MD1L1 protein</fullName>
    </submittedName>
</protein>
<keyword evidence="7" id="KW-0175">Coiled coil</keyword>
<dbReference type="GO" id="GO:0005635">
    <property type="term" value="C:nuclear envelope"/>
    <property type="evidence" value="ECO:0007669"/>
    <property type="project" value="TreeGrafter"/>
</dbReference>
<sequence>MEDLENNTTVFSTLRSLNNFISQRMEGVSGLATPGSSQSLQMQYQQRMQLEEQAGQIHSKSQLLQVEREKMQMELSHKRARIELEKAANTNARNYEREADRNQELLTRIKQYQERETEAENKLKEQMETNKSYKKSMETMSKKLQEKENKLAEANETITVLKGKISELQWNIMNQEMQMTSQDSQKQELMEQLDVEKKKWQEASQQIQTLQASQSLLTEYEQKIKDLEQKLSQQEHDAVIVKNMKAELSHFPKMERELRQLREENAYFREMKENNGLLKEEVEGLQRKLERYEKVQAQLVTVELENEKLLGKLQSWEKLDQSTGLNIRTPDDLSRQIVALQQRELALKEQNSTFMNSARMLEKARQQLQEEILCVQSQLLDEKKKREHQEALVRRLQKRVVLLTKERDGMRAILESYDSELTPAEHSPQLSRRMREAEDLVQKLHAHNTELEAQLSQVLEEVGNHKQRAEMLEVEMKVLKSQQCTAEQSTVITKEEVDTIKLKIEELEAERSKLAEENRSLEMQLEKLTLQGDYDPSRTKVLHFSMNPMSLAKQQRKEEQQQLQEECERLRELVRVLKGGGSISGNLEGVGGFQSPQEVAELKKQVESAELKNQRLKEVFQTKIQEFRKVCYTLTGYQIDITTENQYRLSSIYAEHQGDCLLFK</sequence>
<dbReference type="EMBL" id="WBNN01027720">
    <property type="protein sequence ID" value="NXQ05038.1"/>
    <property type="molecule type" value="Genomic_DNA"/>
</dbReference>
<dbReference type="PANTHER" id="PTHR23168:SF0">
    <property type="entry name" value="MITOTIC SPINDLE ASSEMBLY CHECKPOINT PROTEIN MAD1"/>
    <property type="match status" value="1"/>
</dbReference>
<feature type="coiled-coil region" evidence="7">
    <location>
        <begin position="63"/>
        <end position="244"/>
    </location>
</feature>
<dbReference type="Pfam" id="PF05557">
    <property type="entry name" value="MAD"/>
    <property type="match status" value="1"/>
</dbReference>
<keyword evidence="5" id="KW-0539">Nucleus</keyword>
<feature type="non-terminal residue" evidence="8">
    <location>
        <position position="1"/>
    </location>
</feature>
<evidence type="ECO:0000313" key="9">
    <source>
        <dbReference type="Proteomes" id="UP000656497"/>
    </source>
</evidence>
<evidence type="ECO:0000256" key="3">
    <source>
        <dbReference type="ARBA" id="ARBA00022618"/>
    </source>
</evidence>
<evidence type="ECO:0000313" key="8">
    <source>
        <dbReference type="EMBL" id="NXQ05038.1"/>
    </source>
</evidence>
<name>A0A852EK16_VIDMA</name>
<proteinExistence type="inferred from homology"/>
<dbReference type="Gene3D" id="6.10.250.90">
    <property type="match status" value="1"/>
</dbReference>
<dbReference type="Proteomes" id="UP000656497">
    <property type="component" value="Unassembled WGS sequence"/>
</dbReference>
<comment type="similarity">
    <text evidence="2">Belongs to the MAD1 family.</text>
</comment>
<evidence type="ECO:0000256" key="5">
    <source>
        <dbReference type="ARBA" id="ARBA00023242"/>
    </source>
</evidence>
<dbReference type="InterPro" id="IPR008672">
    <property type="entry name" value="Mad1"/>
</dbReference>
<keyword evidence="3" id="KW-0132">Cell division</keyword>
<comment type="caution">
    <text evidence="8">The sequence shown here is derived from an EMBL/GenBank/DDBJ whole genome shotgun (WGS) entry which is preliminary data.</text>
</comment>
<feature type="coiled-coil region" evidence="7">
    <location>
        <begin position="268"/>
        <end position="312"/>
    </location>
</feature>
<accession>A0A852EK16</accession>
<gene>
    <name evidence="8" type="primary">Mad1l1</name>
    <name evidence="8" type="ORF">VIDMAC_R08846</name>
</gene>
<evidence type="ECO:0000256" key="1">
    <source>
        <dbReference type="ARBA" id="ARBA00004123"/>
    </source>
</evidence>
<dbReference type="GO" id="GO:0007094">
    <property type="term" value="P:mitotic spindle assembly checkpoint signaling"/>
    <property type="evidence" value="ECO:0007669"/>
    <property type="project" value="InterPro"/>
</dbReference>
<dbReference type="AlphaFoldDB" id="A0A852EK16"/>
<evidence type="ECO:0000256" key="2">
    <source>
        <dbReference type="ARBA" id="ARBA00008029"/>
    </source>
</evidence>
<dbReference type="GO" id="GO:0000776">
    <property type="term" value="C:kinetochore"/>
    <property type="evidence" value="ECO:0007669"/>
    <property type="project" value="TreeGrafter"/>
</dbReference>
<evidence type="ECO:0000256" key="4">
    <source>
        <dbReference type="ARBA" id="ARBA00022776"/>
    </source>
</evidence>
<organism evidence="8 9">
    <name type="scientific">Vidua macroura</name>
    <name type="common">Pin-tailed whydah</name>
    <dbReference type="NCBI Taxonomy" id="187451"/>
    <lineage>
        <taxon>Eukaryota</taxon>
        <taxon>Metazoa</taxon>
        <taxon>Chordata</taxon>
        <taxon>Craniata</taxon>
        <taxon>Vertebrata</taxon>
        <taxon>Euteleostomi</taxon>
        <taxon>Archelosauria</taxon>
        <taxon>Archosauria</taxon>
        <taxon>Dinosauria</taxon>
        <taxon>Saurischia</taxon>
        <taxon>Theropoda</taxon>
        <taxon>Coelurosauria</taxon>
        <taxon>Aves</taxon>
        <taxon>Neognathae</taxon>
        <taxon>Neoaves</taxon>
        <taxon>Telluraves</taxon>
        <taxon>Australaves</taxon>
        <taxon>Passeriformes</taxon>
        <taxon>Passeroidea</taxon>
        <taxon>Estrildidae</taxon>
        <taxon>Viduinae</taxon>
        <taxon>Vidua</taxon>
    </lineage>
</organism>
<dbReference type="SUPFAM" id="SSF75704">
    <property type="entry name" value="Mitotic arrest deficient-like 1, Mad1"/>
    <property type="match status" value="1"/>
</dbReference>
<evidence type="ECO:0000256" key="6">
    <source>
        <dbReference type="ARBA" id="ARBA00023306"/>
    </source>
</evidence>
<comment type="subcellular location">
    <subcellularLocation>
        <location evidence="1">Nucleus</location>
    </subcellularLocation>
</comment>
<keyword evidence="4" id="KW-0498">Mitosis</keyword>
<dbReference type="GO" id="GO:0051301">
    <property type="term" value="P:cell division"/>
    <property type="evidence" value="ECO:0007669"/>
    <property type="project" value="UniProtKB-KW"/>
</dbReference>
<reference evidence="8" key="1">
    <citation type="submission" date="2019-09" db="EMBL/GenBank/DDBJ databases">
        <title>Bird 10,000 Genomes (B10K) Project - Family phase.</title>
        <authorList>
            <person name="Zhang G."/>
        </authorList>
    </citation>
    <scope>NUCLEOTIDE SEQUENCE</scope>
    <source>
        <strain evidence="8">B10K-DU-002-50</strain>
        <tissue evidence="8">Muscle</tissue>
    </source>
</reference>
<dbReference type="FunFam" id="1.20.5.170:FF:000051">
    <property type="entry name" value="mitotic spindle assembly checkpoint protein MAD1"/>
    <property type="match status" value="1"/>
</dbReference>
<feature type="non-terminal residue" evidence="8">
    <location>
        <position position="664"/>
    </location>
</feature>
<dbReference type="PANTHER" id="PTHR23168">
    <property type="entry name" value="MITOTIC SPINDLE ASSEMBLY CHECKPOINT PROTEIN MAD1 MITOTIC ARREST DEFICIENT-LIKE PROTEIN 1"/>
    <property type="match status" value="1"/>
</dbReference>
<feature type="coiled-coil region" evidence="7">
    <location>
        <begin position="434"/>
        <end position="626"/>
    </location>
</feature>
<keyword evidence="9" id="KW-1185">Reference proteome</keyword>